<gene>
    <name evidence="1" type="ORF">OS145_00680</name>
</gene>
<proteinExistence type="predicted"/>
<accession>A0ABP2CTM2</accession>
<dbReference type="Proteomes" id="UP000016543">
    <property type="component" value="Unassembled WGS sequence"/>
</dbReference>
<keyword evidence="2" id="KW-1185">Reference proteome</keyword>
<evidence type="ECO:0000313" key="2">
    <source>
        <dbReference type="Proteomes" id="UP000016543"/>
    </source>
</evidence>
<evidence type="ECO:0000313" key="1">
    <source>
        <dbReference type="EMBL" id="EAQ32472.1"/>
    </source>
</evidence>
<comment type="caution">
    <text evidence="1">The sequence shown here is derived from an EMBL/GenBank/DDBJ whole genome shotgun (WGS) entry which is preliminary data.</text>
</comment>
<sequence length="419" mass="48602">MTDEQLNVSDQRLEQGEKRLNLIGRHAGILMQAYQTGELDALSVNEGILRNLLNARIIYQPEHGQGYRLRAPIAQLIANLVVDERRRSIQADVADKLDSIRNQVDVFRKAHQRSDMYLAELKLHIIEERVYDLVSEFDEAIHSLWNRLNTDFGFAASLDEKMAENQRAQNQIERLLDGLSMVDYEECIALADGHVKLRQLLVVQLQRRTSLQRASMLEIQHRMIELMSRFREQQSRSLLVNNMAQFLRQHPELKVSDYTERSEVPELFNLARGIRAGAHADVRIESTQQQTLDVLHEALHKTRHLRTEQTSSSESAKAMAQFSDAVLETEQRQLKQDVDEFFIDAAQSQYPHSALDYLVNNELRWQPEIWLFQVLSEYQTLTKSVQVELPLQRRERAVSKTNEVHIIEDLIVQPPKRVA</sequence>
<organism evidence="1 2">
    <name type="scientific">Idiomarina baltica OS145</name>
    <dbReference type="NCBI Taxonomy" id="314276"/>
    <lineage>
        <taxon>Bacteria</taxon>
        <taxon>Pseudomonadati</taxon>
        <taxon>Pseudomonadota</taxon>
        <taxon>Gammaproteobacteria</taxon>
        <taxon>Alteromonadales</taxon>
        <taxon>Idiomarinaceae</taxon>
        <taxon>Idiomarina</taxon>
    </lineage>
</organism>
<dbReference type="RefSeq" id="WP_006955435.1">
    <property type="nucleotide sequence ID" value="NZ_CH672405.1"/>
</dbReference>
<reference evidence="1 2" key="1">
    <citation type="submission" date="2006-01" db="EMBL/GenBank/DDBJ databases">
        <authorList>
            <person name="Brettar I."/>
            <person name="Hofle M."/>
            <person name="Ferriera S."/>
            <person name="Johnson J."/>
            <person name="Kravitz S."/>
            <person name="Halpern A."/>
            <person name="Remington K."/>
            <person name="Beeson K."/>
            <person name="Tran B."/>
            <person name="Rogers Y.-H."/>
            <person name="Friedman R."/>
            <person name="Venter J.C."/>
        </authorList>
    </citation>
    <scope>NUCLEOTIDE SEQUENCE [LARGE SCALE GENOMIC DNA]</scope>
    <source>
        <strain evidence="1 2">OS145</strain>
    </source>
</reference>
<name>A0ABP2CTM2_9GAMM</name>
<protein>
    <submittedName>
        <fullName evidence="1">Uncharacterized protein</fullName>
    </submittedName>
</protein>
<dbReference type="EMBL" id="AAMX01000005">
    <property type="protein sequence ID" value="EAQ32472.1"/>
    <property type="molecule type" value="Genomic_DNA"/>
</dbReference>